<dbReference type="STRING" id="8010.ENSELUP00000039394"/>
<evidence type="ECO:0000256" key="2">
    <source>
        <dbReference type="SAM" id="MobiDB-lite"/>
    </source>
</evidence>
<evidence type="ECO:0000259" key="3">
    <source>
        <dbReference type="Pfam" id="PF12736"/>
    </source>
</evidence>
<feature type="region of interest" description="Disordered" evidence="2">
    <location>
        <begin position="668"/>
        <end position="690"/>
    </location>
</feature>
<dbReference type="GO" id="GO:0005737">
    <property type="term" value="C:cytoplasm"/>
    <property type="evidence" value="ECO:0007669"/>
    <property type="project" value="TreeGrafter"/>
</dbReference>
<feature type="compositionally biased region" description="Basic and acidic residues" evidence="2">
    <location>
        <begin position="668"/>
        <end position="677"/>
    </location>
</feature>
<dbReference type="InterPro" id="IPR025946">
    <property type="entry name" value="CABIT_dom"/>
</dbReference>
<dbReference type="GO" id="GO:0050852">
    <property type="term" value="P:T cell receptor signaling pathway"/>
    <property type="evidence" value="ECO:0007669"/>
    <property type="project" value="TreeGrafter"/>
</dbReference>
<gene>
    <name evidence="4" type="primary">THEMIS</name>
</gene>
<reference evidence="4" key="4">
    <citation type="submission" date="2025-09" db="UniProtKB">
        <authorList>
            <consortium name="Ensembl"/>
        </authorList>
    </citation>
    <scope>IDENTIFICATION</scope>
</reference>
<dbReference type="InterPro" id="IPR039671">
    <property type="entry name" value="THEMIS"/>
</dbReference>
<evidence type="ECO:0000313" key="4">
    <source>
        <dbReference type="Ensembl" id="ENSELUP00000039394.2"/>
    </source>
</evidence>
<dbReference type="Ensembl" id="ENSELUT00000041385.3">
    <property type="protein sequence ID" value="ENSELUP00000039394.2"/>
    <property type="gene ID" value="ENSELUG00000019526.3"/>
</dbReference>
<dbReference type="OrthoDB" id="9879477at2759"/>
<dbReference type="GeneID" id="105017912"/>
<accession>A0A3P9AFI0</accession>
<dbReference type="PANTHER" id="PTHR15215:SF1">
    <property type="entry name" value="PROTEIN THEMIS"/>
    <property type="match status" value="1"/>
</dbReference>
<dbReference type="AlphaFoldDB" id="A0A3P9AFI0"/>
<comment type="similarity">
    <text evidence="1">Belongs to the themis family.</text>
</comment>
<sequence length="690" mass="78305">MAMSLDKFTCSLDAKTLPRVVQIQSGYYFQGSVYDLFGREWSFSNGELLKIIGISVTRLTAELQSEGSKTTTVDLSLDYPGLFRIVADKRPYTSIREIVDLVRISPERLGQPEFCSPIDLQLTEGTIQAMESFRLTALRTEHGDSHVECEVMRKDSRHTFTLKLSQPGEFYECDDDQFYTLKELVEWKMPKGRRRTVTWAKSFPSKVKCVCELPEDYSGELVLTPVYELQTVSKFGKNVVFIPSTLDIEVLDVTEECDGACFMEPLSLPDVFAKPSEVFPLKAEVIVPPAQIQQELAFLASSRQIIVHGAYQAKRILASELRSEAQRRFLIPMSYNGRLKRRPRTFPTAYDLEVAKSDMEQLHVVATRAFETHYEGLSSVSMGDQFMVHQRETSEVIYGGKRKTVEALACKKMVGKTYEAMLIPMCLDGGFVEVIHDKKQYTFPEVCQRFSLPFNVKVSMRDLSVNNDVLAAATGLQLEEEITDPYLLVSNLDLSQCWEVPVNRTNMTLQHLSRWTGPEPPRGQAFHSVVEEIGEDCYFVLRRYVNASVLPPPRPPKRPQPPSEDKAKLQPPRPKKPDTPSLKSPDTAKPAMPKPSSSVSGDQKTFLPRKETFNTSLVTVPEPGTQKDIGTDSRIQHQTSEQDNDEIHDYDYIYEDELDTIRRKMHDQSIHSTDNKKLGNKCSLHTVNRV</sequence>
<dbReference type="OMA" id="YDEGSMY"/>
<feature type="region of interest" description="Disordered" evidence="2">
    <location>
        <begin position="549"/>
        <end position="646"/>
    </location>
</feature>
<reference evidence="5" key="1">
    <citation type="journal article" date="2014" name="PLoS ONE">
        <title>The genome and linkage map of the northern pike (Esox lucius): conserved synteny revealed between the salmonid sister group and the Neoteleostei.</title>
        <authorList>
            <person name="Rondeau E.B."/>
            <person name="Minkley D.R."/>
            <person name="Leong J.S."/>
            <person name="Messmer A.M."/>
            <person name="Jantzen J.R."/>
            <person name="von Schalburg K.R."/>
            <person name="Lemon C."/>
            <person name="Bird N.H."/>
            <person name="Koop B.F."/>
        </authorList>
    </citation>
    <scope>NUCLEOTIDE SEQUENCE</scope>
</reference>
<organism evidence="4 5">
    <name type="scientific">Esox lucius</name>
    <name type="common">Northern pike</name>
    <dbReference type="NCBI Taxonomy" id="8010"/>
    <lineage>
        <taxon>Eukaryota</taxon>
        <taxon>Metazoa</taxon>
        <taxon>Chordata</taxon>
        <taxon>Craniata</taxon>
        <taxon>Vertebrata</taxon>
        <taxon>Euteleostomi</taxon>
        <taxon>Actinopterygii</taxon>
        <taxon>Neopterygii</taxon>
        <taxon>Teleostei</taxon>
        <taxon>Protacanthopterygii</taxon>
        <taxon>Esociformes</taxon>
        <taxon>Esocidae</taxon>
        <taxon>Esox</taxon>
    </lineage>
</organism>
<feature type="domain" description="CABIT" evidence="3">
    <location>
        <begin position="17"/>
        <end position="261"/>
    </location>
</feature>
<reference evidence="4" key="2">
    <citation type="submission" date="2020-02" db="EMBL/GenBank/DDBJ databases">
        <title>Esox lucius (northern pike) genome, fEsoLuc1, primary haplotype.</title>
        <authorList>
            <person name="Myers G."/>
            <person name="Karagic N."/>
            <person name="Meyer A."/>
            <person name="Pippel M."/>
            <person name="Reichard M."/>
            <person name="Winkler S."/>
            <person name="Tracey A."/>
            <person name="Sims Y."/>
            <person name="Howe K."/>
            <person name="Rhie A."/>
            <person name="Formenti G."/>
            <person name="Durbin R."/>
            <person name="Fedrigo O."/>
            <person name="Jarvis E.D."/>
        </authorList>
    </citation>
    <scope>NUCLEOTIDE SEQUENCE [LARGE SCALE GENOMIC DNA]</scope>
</reference>
<dbReference type="FunCoup" id="A0A3P9AFI0">
    <property type="interactions" value="434"/>
</dbReference>
<name>A0A3P9AFI0_ESOLU</name>
<dbReference type="GO" id="GO:0005634">
    <property type="term" value="C:nucleus"/>
    <property type="evidence" value="ECO:0007669"/>
    <property type="project" value="TreeGrafter"/>
</dbReference>
<evidence type="ECO:0000256" key="1">
    <source>
        <dbReference type="ARBA" id="ARBA00006414"/>
    </source>
</evidence>
<dbReference type="PANTHER" id="PTHR15215">
    <property type="entry name" value="CABIT DOMAIN-CONTAINING PROTEIN"/>
    <property type="match status" value="1"/>
</dbReference>
<reference evidence="4" key="3">
    <citation type="submission" date="2025-08" db="UniProtKB">
        <authorList>
            <consortium name="Ensembl"/>
        </authorList>
    </citation>
    <scope>IDENTIFICATION</scope>
</reference>
<dbReference type="GeneTree" id="ENSGT00530000063770"/>
<dbReference type="InParanoid" id="A0A3P9AFI0"/>
<dbReference type="Proteomes" id="UP000265140">
    <property type="component" value="Chromosome 18"/>
</dbReference>
<proteinExistence type="inferred from homology"/>
<keyword evidence="5" id="KW-1185">Reference proteome</keyword>
<protein>
    <recommendedName>
        <fullName evidence="3">CABIT domain-containing protein</fullName>
    </recommendedName>
</protein>
<feature type="domain" description="CABIT" evidence="3">
    <location>
        <begin position="279"/>
        <end position="508"/>
    </location>
</feature>
<feature type="compositionally biased region" description="Pro residues" evidence="2">
    <location>
        <begin position="550"/>
        <end position="562"/>
    </location>
</feature>
<dbReference type="Bgee" id="ENSELUG00000019526">
    <property type="expression patterns" value="Expressed in spleen and 10 other cell types or tissues"/>
</dbReference>
<evidence type="ECO:0000313" key="5">
    <source>
        <dbReference type="Proteomes" id="UP000265140"/>
    </source>
</evidence>
<dbReference type="RefSeq" id="XP_010881216.2">
    <property type="nucleotide sequence ID" value="XM_010882914.3"/>
</dbReference>
<dbReference type="Pfam" id="PF12736">
    <property type="entry name" value="CABIT"/>
    <property type="match status" value="2"/>
</dbReference>